<keyword evidence="5" id="KW-1185">Reference proteome</keyword>
<evidence type="ECO:0000259" key="2">
    <source>
        <dbReference type="Pfam" id="PF01336"/>
    </source>
</evidence>
<dbReference type="AlphaFoldDB" id="A0A6N7XG27"/>
<dbReference type="Pfam" id="PF01336">
    <property type="entry name" value="tRNA_anti-codon"/>
    <property type="match status" value="1"/>
</dbReference>
<evidence type="ECO:0000256" key="1">
    <source>
        <dbReference type="ARBA" id="ARBA00022801"/>
    </source>
</evidence>
<evidence type="ECO:0000313" key="5">
    <source>
        <dbReference type="Proteomes" id="UP000469424"/>
    </source>
</evidence>
<keyword evidence="1" id="KW-0378">Hydrolase</keyword>
<organism evidence="4 5">
    <name type="scientific">Mogibacterium kristiansenii</name>
    <dbReference type="NCBI Taxonomy" id="2606708"/>
    <lineage>
        <taxon>Bacteria</taxon>
        <taxon>Bacillati</taxon>
        <taxon>Bacillota</taxon>
        <taxon>Clostridia</taxon>
        <taxon>Peptostreptococcales</taxon>
        <taxon>Anaerovoracaceae</taxon>
        <taxon>Mogibacterium</taxon>
    </lineage>
</organism>
<dbReference type="SUPFAM" id="SSF50249">
    <property type="entry name" value="Nucleic acid-binding proteins"/>
    <property type="match status" value="1"/>
</dbReference>
<proteinExistence type="predicted"/>
<dbReference type="InterPro" id="IPR050798">
    <property type="entry name" value="YhaM_exoribonuc/phosphodiest"/>
</dbReference>
<dbReference type="Proteomes" id="UP000469424">
    <property type="component" value="Unassembled WGS sequence"/>
</dbReference>
<reference evidence="4 5" key="1">
    <citation type="submission" date="2019-08" db="EMBL/GenBank/DDBJ databases">
        <title>In-depth cultivation of the pig gut microbiome towards novel bacterial diversity and tailored functional studies.</title>
        <authorList>
            <person name="Wylensek D."/>
            <person name="Hitch T.C.A."/>
            <person name="Clavel T."/>
        </authorList>
    </citation>
    <scope>NUCLEOTIDE SEQUENCE [LARGE SCALE GENOMIC DNA]</scope>
    <source>
        <strain evidence="4 5">WCA-MUC-591-APC-4B</strain>
    </source>
</reference>
<sequence length="319" mass="36932">MKQNYVLQLKADMEFMDFFMVKTIAIRVGSNRKKYLDMTLADCTGEISAKKWDISDEELDGINRIQVGDIIKVKAGVTEWKGTKQLRVTRIRHANRDDGLVPADFYKSAPEDSESMYNYIVGKIREFQDEELKQLCLTIYEENREKLMYYPAAMSNHHAEYGGLLYHVKRMMMMGEQACTVYTNLSKDLLLAGVVLHDIEKLNEILSDTHGVSPGYSFEGQMLGHLVQGVTLIHDRCRELGIGTEKTILLEHMILSHHYEPEFGSPRKPLFPEAEMLHYLDIVDAKMFDMEESLSKVEPGEFGERVWTLDNRKLYRRKF</sequence>
<dbReference type="GO" id="GO:0031125">
    <property type="term" value="P:rRNA 3'-end processing"/>
    <property type="evidence" value="ECO:0007669"/>
    <property type="project" value="TreeGrafter"/>
</dbReference>
<evidence type="ECO:0000259" key="3">
    <source>
        <dbReference type="Pfam" id="PF01966"/>
    </source>
</evidence>
<comment type="caution">
    <text evidence="4">The sequence shown here is derived from an EMBL/GenBank/DDBJ whole genome shotgun (WGS) entry which is preliminary data.</text>
</comment>
<dbReference type="PANTHER" id="PTHR37294:SF1">
    <property type="entry name" value="3'-5' EXORIBONUCLEASE YHAM"/>
    <property type="match status" value="1"/>
</dbReference>
<dbReference type="SUPFAM" id="SSF109604">
    <property type="entry name" value="HD-domain/PDEase-like"/>
    <property type="match status" value="1"/>
</dbReference>
<feature type="domain" description="HD" evidence="3">
    <location>
        <begin position="165"/>
        <end position="285"/>
    </location>
</feature>
<protein>
    <submittedName>
        <fullName evidence="4">HD domain-containing protein</fullName>
    </submittedName>
</protein>
<dbReference type="InterPro" id="IPR012340">
    <property type="entry name" value="NA-bd_OB-fold"/>
</dbReference>
<dbReference type="PANTHER" id="PTHR37294">
    <property type="entry name" value="3'-5' EXORIBONUCLEASE YHAM"/>
    <property type="match status" value="1"/>
</dbReference>
<dbReference type="GO" id="GO:0003676">
    <property type="term" value="F:nucleic acid binding"/>
    <property type="evidence" value="ECO:0007669"/>
    <property type="project" value="InterPro"/>
</dbReference>
<dbReference type="RefSeq" id="WP_154553412.1">
    <property type="nucleotide sequence ID" value="NZ_JBJESO010000017.1"/>
</dbReference>
<dbReference type="CDD" id="cd04492">
    <property type="entry name" value="YhaM_OBF_like"/>
    <property type="match status" value="1"/>
</dbReference>
<dbReference type="Gene3D" id="1.10.3210.10">
    <property type="entry name" value="Hypothetical protein af1432"/>
    <property type="match status" value="1"/>
</dbReference>
<dbReference type="EMBL" id="VUNA01000001">
    <property type="protein sequence ID" value="MST69854.1"/>
    <property type="molecule type" value="Genomic_DNA"/>
</dbReference>
<gene>
    <name evidence="4" type="ORF">FYJ65_00620</name>
</gene>
<dbReference type="GO" id="GO:0016787">
    <property type="term" value="F:hydrolase activity"/>
    <property type="evidence" value="ECO:0007669"/>
    <property type="project" value="UniProtKB-KW"/>
</dbReference>
<evidence type="ECO:0000313" key="4">
    <source>
        <dbReference type="EMBL" id="MST69854.1"/>
    </source>
</evidence>
<dbReference type="InterPro" id="IPR006674">
    <property type="entry name" value="HD_domain"/>
</dbReference>
<dbReference type="Gene3D" id="2.40.50.140">
    <property type="entry name" value="Nucleic acid-binding proteins"/>
    <property type="match status" value="1"/>
</dbReference>
<dbReference type="InterPro" id="IPR004365">
    <property type="entry name" value="NA-bd_OB_tRNA"/>
</dbReference>
<dbReference type="Pfam" id="PF01966">
    <property type="entry name" value="HD"/>
    <property type="match status" value="1"/>
</dbReference>
<accession>A0A6N7XG27</accession>
<name>A0A6N7XG27_9FIRM</name>
<feature type="domain" description="OB" evidence="2">
    <location>
        <begin position="27"/>
        <end position="92"/>
    </location>
</feature>